<proteinExistence type="predicted"/>
<organism evidence="1 2">
    <name type="scientific">Carpinus fangiana</name>
    <dbReference type="NCBI Taxonomy" id="176857"/>
    <lineage>
        <taxon>Eukaryota</taxon>
        <taxon>Viridiplantae</taxon>
        <taxon>Streptophyta</taxon>
        <taxon>Embryophyta</taxon>
        <taxon>Tracheophyta</taxon>
        <taxon>Spermatophyta</taxon>
        <taxon>Magnoliopsida</taxon>
        <taxon>eudicotyledons</taxon>
        <taxon>Gunneridae</taxon>
        <taxon>Pentapetalae</taxon>
        <taxon>rosids</taxon>
        <taxon>fabids</taxon>
        <taxon>Fagales</taxon>
        <taxon>Betulaceae</taxon>
        <taxon>Carpinus</taxon>
    </lineage>
</organism>
<accession>A0A5N6L1Z6</accession>
<gene>
    <name evidence="1" type="ORF">FH972_025565</name>
</gene>
<dbReference type="OrthoDB" id="10262962at2759"/>
<reference evidence="1 2" key="1">
    <citation type="submission" date="2019-06" db="EMBL/GenBank/DDBJ databases">
        <title>A chromosomal-level reference genome of Carpinus fangiana (Coryloideae, Betulaceae).</title>
        <authorList>
            <person name="Yang X."/>
            <person name="Wang Z."/>
            <person name="Zhang L."/>
            <person name="Hao G."/>
            <person name="Liu J."/>
            <person name="Yang Y."/>
        </authorList>
    </citation>
    <scope>NUCLEOTIDE SEQUENCE [LARGE SCALE GENOMIC DNA]</scope>
    <source>
        <strain evidence="1">Cfa_2016G</strain>
        <tissue evidence="1">Leaf</tissue>
    </source>
</reference>
<evidence type="ECO:0000313" key="1">
    <source>
        <dbReference type="EMBL" id="KAB8542102.1"/>
    </source>
</evidence>
<dbReference type="SUPFAM" id="SSF53254">
    <property type="entry name" value="Phosphoglycerate mutase-like"/>
    <property type="match status" value="1"/>
</dbReference>
<comment type="caution">
    <text evidence="1">The sequence shown here is derived from an EMBL/GenBank/DDBJ whole genome shotgun (WGS) entry which is preliminary data.</text>
</comment>
<sequence>MAMRYRHNVAHDGSVSRLLSILQLDEMVWPGMGAEVVFELYRNKAQKFFVRILWGGQVLQSSTPVLGKADMVPLETVLAYFDGLVGVHGSLIPGKCNA</sequence>
<dbReference type="InterPro" id="IPR029033">
    <property type="entry name" value="His_PPase_superfam"/>
</dbReference>
<dbReference type="AlphaFoldDB" id="A0A5N6L1Z6"/>
<evidence type="ECO:0000313" key="2">
    <source>
        <dbReference type="Proteomes" id="UP000327013"/>
    </source>
</evidence>
<dbReference type="Proteomes" id="UP000327013">
    <property type="component" value="Unassembled WGS sequence"/>
</dbReference>
<keyword evidence="2" id="KW-1185">Reference proteome</keyword>
<protein>
    <submittedName>
        <fullName evidence="1">Uncharacterized protein</fullName>
    </submittedName>
</protein>
<dbReference type="EMBL" id="VIBQ01000059">
    <property type="protein sequence ID" value="KAB8542102.1"/>
    <property type="molecule type" value="Genomic_DNA"/>
</dbReference>
<name>A0A5N6L1Z6_9ROSI</name>
<dbReference type="Gene3D" id="3.40.50.1240">
    <property type="entry name" value="Phosphoglycerate mutase-like"/>
    <property type="match status" value="1"/>
</dbReference>